<dbReference type="AlphaFoldDB" id="A0AAV4MBT7"/>
<dbReference type="Proteomes" id="UP001054945">
    <property type="component" value="Unassembled WGS sequence"/>
</dbReference>
<organism evidence="1 2">
    <name type="scientific">Caerostris extrusa</name>
    <name type="common">Bark spider</name>
    <name type="synonym">Caerostris bankana</name>
    <dbReference type="NCBI Taxonomy" id="172846"/>
    <lineage>
        <taxon>Eukaryota</taxon>
        <taxon>Metazoa</taxon>
        <taxon>Ecdysozoa</taxon>
        <taxon>Arthropoda</taxon>
        <taxon>Chelicerata</taxon>
        <taxon>Arachnida</taxon>
        <taxon>Araneae</taxon>
        <taxon>Araneomorphae</taxon>
        <taxon>Entelegynae</taxon>
        <taxon>Araneoidea</taxon>
        <taxon>Araneidae</taxon>
        <taxon>Caerostris</taxon>
    </lineage>
</organism>
<dbReference type="EMBL" id="BPLR01002069">
    <property type="protein sequence ID" value="GIX69617.1"/>
    <property type="molecule type" value="Genomic_DNA"/>
</dbReference>
<evidence type="ECO:0000313" key="1">
    <source>
        <dbReference type="EMBL" id="GIX69617.1"/>
    </source>
</evidence>
<accession>A0AAV4MBT7</accession>
<name>A0AAV4MBT7_CAEEX</name>
<proteinExistence type="predicted"/>
<protein>
    <recommendedName>
        <fullName evidence="3">Secreted protein</fullName>
    </recommendedName>
</protein>
<comment type="caution">
    <text evidence="1">The sequence shown here is derived from an EMBL/GenBank/DDBJ whole genome shotgun (WGS) entry which is preliminary data.</text>
</comment>
<evidence type="ECO:0008006" key="3">
    <source>
        <dbReference type="Google" id="ProtNLM"/>
    </source>
</evidence>
<gene>
    <name evidence="1" type="ORF">CEXT_797631</name>
</gene>
<keyword evidence="2" id="KW-1185">Reference proteome</keyword>
<evidence type="ECO:0000313" key="2">
    <source>
        <dbReference type="Proteomes" id="UP001054945"/>
    </source>
</evidence>
<reference evidence="1 2" key="1">
    <citation type="submission" date="2021-06" db="EMBL/GenBank/DDBJ databases">
        <title>Caerostris extrusa draft genome.</title>
        <authorList>
            <person name="Kono N."/>
            <person name="Arakawa K."/>
        </authorList>
    </citation>
    <scope>NUCLEOTIDE SEQUENCE [LARGE SCALE GENOMIC DNA]</scope>
</reference>
<sequence>MMGLSGRSSLVMKAMTESHVGVICAVLAALWSQQYGQFLEISWRFPTAVATLETRPLYSCNSSHCGNPAPSDPSSSRT</sequence>